<name>B9LW75_HALLT</name>
<dbReference type="KEGG" id="hla:Hlac_2907"/>
<protein>
    <submittedName>
        <fullName evidence="1">Uncharacterized protein</fullName>
    </submittedName>
</protein>
<reference evidence="1 2" key="1">
    <citation type="journal article" date="2016" name="Stand. Genomic Sci.">
        <title>Complete genome sequence of the Antarctic Halorubrum lacusprofundi type strain ACAM 34.</title>
        <authorList>
            <person name="Anderson I.J."/>
            <person name="DasSarma P."/>
            <person name="Lucas S."/>
            <person name="Copeland A."/>
            <person name="Lapidus A."/>
            <person name="Del Rio T.G."/>
            <person name="Tice H."/>
            <person name="Dalin E."/>
            <person name="Bruce D.C."/>
            <person name="Goodwin L."/>
            <person name="Pitluck S."/>
            <person name="Sims D."/>
            <person name="Brettin T.S."/>
            <person name="Detter J.C."/>
            <person name="Han C.S."/>
            <person name="Larimer F."/>
            <person name="Hauser L."/>
            <person name="Land M."/>
            <person name="Ivanova N."/>
            <person name="Richardson P."/>
            <person name="Cavicchioli R."/>
            <person name="DasSarma S."/>
            <person name="Woese C.R."/>
            <person name="Kyrpides N.C."/>
        </authorList>
    </citation>
    <scope>NUCLEOTIDE SEQUENCE [LARGE SCALE GENOMIC DNA]</scope>
    <source>
        <strain evidence="2">ATCC 49239 / DSM 5036 / JCM 8891 / ACAM 34</strain>
    </source>
</reference>
<dbReference type="HOGENOM" id="CLU_2419923_0_0_2"/>
<dbReference type="Proteomes" id="UP000000740">
    <property type="component" value="Chromosome 2"/>
</dbReference>
<dbReference type="AlphaFoldDB" id="B9LW75"/>
<gene>
    <name evidence="1" type="ordered locus">Hlac_2907</name>
</gene>
<evidence type="ECO:0000313" key="2">
    <source>
        <dbReference type="Proteomes" id="UP000000740"/>
    </source>
</evidence>
<organism evidence="1 2">
    <name type="scientific">Halorubrum lacusprofundi (strain ATCC 49239 / DSM 5036 / JCM 8891 / ACAM 34)</name>
    <dbReference type="NCBI Taxonomy" id="416348"/>
    <lineage>
        <taxon>Archaea</taxon>
        <taxon>Methanobacteriati</taxon>
        <taxon>Methanobacteriota</taxon>
        <taxon>Stenosarchaea group</taxon>
        <taxon>Halobacteria</taxon>
        <taxon>Halobacteriales</taxon>
        <taxon>Haloferacaceae</taxon>
        <taxon>Halorubrum</taxon>
    </lineage>
</organism>
<sequence>MLVKMLGPKSSRRAWIHSPNTSGSSTILFVTTAPSDQAKFTTAILRRSTTHRRSGLFTYLSKMPQYNLLEAEGTSRDREYSLIDSAATSPM</sequence>
<evidence type="ECO:0000313" key="1">
    <source>
        <dbReference type="EMBL" id="ACM58465.1"/>
    </source>
</evidence>
<accession>B9LW75</accession>
<proteinExistence type="predicted"/>
<dbReference type="EMBL" id="CP001366">
    <property type="protein sequence ID" value="ACM58465.1"/>
    <property type="molecule type" value="Genomic_DNA"/>
</dbReference>
<keyword evidence="2" id="KW-1185">Reference proteome</keyword>